<gene>
    <name evidence="7" type="ORF">NATSA_11160</name>
</gene>
<dbReference type="PIRSF" id="PIRSF035875">
    <property type="entry name" value="RNase_BN"/>
    <property type="match status" value="1"/>
</dbReference>
<evidence type="ECO:0000256" key="5">
    <source>
        <dbReference type="ARBA" id="ARBA00023136"/>
    </source>
</evidence>
<dbReference type="PANTHER" id="PTHR30213">
    <property type="entry name" value="INNER MEMBRANE PROTEIN YHJD"/>
    <property type="match status" value="1"/>
</dbReference>
<feature type="transmembrane region" description="Helical" evidence="6">
    <location>
        <begin position="100"/>
        <end position="119"/>
    </location>
</feature>
<dbReference type="GO" id="GO:0005886">
    <property type="term" value="C:plasma membrane"/>
    <property type="evidence" value="ECO:0007669"/>
    <property type="project" value="UniProtKB-SubCell"/>
</dbReference>
<dbReference type="EMBL" id="JAFIDN010000009">
    <property type="protein sequence ID" value="MBP3193225.1"/>
    <property type="molecule type" value="Genomic_DNA"/>
</dbReference>
<dbReference type="RefSeq" id="WP_210512667.1">
    <property type="nucleotide sequence ID" value="NZ_JAFIDN010000009.1"/>
</dbReference>
<evidence type="ECO:0000313" key="7">
    <source>
        <dbReference type="EMBL" id="MBP3193225.1"/>
    </source>
</evidence>
<proteinExistence type="predicted"/>
<protein>
    <submittedName>
        <fullName evidence="7">YihY/virulence factor BrkB family protein</fullName>
    </submittedName>
</protein>
<comment type="subcellular location">
    <subcellularLocation>
        <location evidence="1">Cell membrane</location>
        <topology evidence="1">Multi-pass membrane protein</topology>
    </subcellularLocation>
</comment>
<sequence>MKNVIWEKIKLAGTEIWIVIRDTIRDWLDDNIPTYGAALAFYTIFSIAPLLLIMVAVVGFIFGESAATGQLEEYMSQLMGADLARTIQNFVLDAYEPTSGIIATVISLGIILFMATTIITQLKNALNNIWNVTTKKEASGFKRFLIDRIVALGLILIFASLFVLTMMMEFVMKGLESFLDPIMPGGIGIWSTVNNIVSFLVLVFLFSIIFKMLPDIRIRWSDVAVGAVITALLFLLGRYLIGIYMGVATTSTYGAAGSFVVFLIWVYYNAMVFFLGAEFTYVYTMRYGARIRPASHAIITKWYADSPDEDAYGGG</sequence>
<keyword evidence="2" id="KW-1003">Cell membrane</keyword>
<dbReference type="Pfam" id="PF03631">
    <property type="entry name" value="Virul_fac_BrkB"/>
    <property type="match status" value="1"/>
</dbReference>
<dbReference type="Proteomes" id="UP000673975">
    <property type="component" value="Unassembled WGS sequence"/>
</dbReference>
<dbReference type="NCBIfam" id="TIGR00765">
    <property type="entry name" value="yihY_not_rbn"/>
    <property type="match status" value="1"/>
</dbReference>
<keyword evidence="8" id="KW-1185">Reference proteome</keyword>
<feature type="transmembrane region" description="Helical" evidence="6">
    <location>
        <begin position="187"/>
        <end position="210"/>
    </location>
</feature>
<comment type="caution">
    <text evidence="7">The sequence shown here is derived from an EMBL/GenBank/DDBJ whole genome shotgun (WGS) entry which is preliminary data.</text>
</comment>
<evidence type="ECO:0000256" key="6">
    <source>
        <dbReference type="SAM" id="Phobius"/>
    </source>
</evidence>
<evidence type="ECO:0000256" key="1">
    <source>
        <dbReference type="ARBA" id="ARBA00004651"/>
    </source>
</evidence>
<accession>A0A8J7RK63</accession>
<dbReference type="AlphaFoldDB" id="A0A8J7RK63"/>
<keyword evidence="5 6" id="KW-0472">Membrane</keyword>
<evidence type="ECO:0000313" key="8">
    <source>
        <dbReference type="Proteomes" id="UP000673975"/>
    </source>
</evidence>
<feature type="transmembrane region" description="Helical" evidence="6">
    <location>
        <begin position="39"/>
        <end position="62"/>
    </location>
</feature>
<feature type="transmembrane region" description="Helical" evidence="6">
    <location>
        <begin position="222"/>
        <end position="247"/>
    </location>
</feature>
<dbReference type="PANTHER" id="PTHR30213:SF1">
    <property type="entry name" value="INNER MEMBRANE PROTEIN YHJD"/>
    <property type="match status" value="1"/>
</dbReference>
<name>A0A8J7RK63_9BACT</name>
<evidence type="ECO:0000256" key="4">
    <source>
        <dbReference type="ARBA" id="ARBA00022989"/>
    </source>
</evidence>
<evidence type="ECO:0000256" key="3">
    <source>
        <dbReference type="ARBA" id="ARBA00022692"/>
    </source>
</evidence>
<keyword evidence="4 6" id="KW-1133">Transmembrane helix</keyword>
<reference evidence="7" key="1">
    <citation type="submission" date="2021-02" db="EMBL/GenBank/DDBJ databases">
        <title>Natronogracilivirga saccharolytica gen. nov. sp. nov. a new anaerobic, haloalkiliphilic carbohydrate-fermenting bacterium from soda lake and proposing of Cyclonatronumiaceae fam. nov. in the phylum Balneolaeota.</title>
        <authorList>
            <person name="Zhilina T.N."/>
            <person name="Sorokin D.Y."/>
            <person name="Zavarzina D.G."/>
            <person name="Toshchakov S.V."/>
            <person name="Kublanov I.V."/>
        </authorList>
    </citation>
    <scope>NUCLEOTIDE SEQUENCE</scope>
    <source>
        <strain evidence="7">Z-1702</strain>
    </source>
</reference>
<dbReference type="InterPro" id="IPR017039">
    <property type="entry name" value="Virul_fac_BrkB"/>
</dbReference>
<feature type="transmembrane region" description="Helical" evidence="6">
    <location>
        <begin position="145"/>
        <end position="167"/>
    </location>
</feature>
<organism evidence="7 8">
    <name type="scientific">Natronogracilivirga saccharolytica</name>
    <dbReference type="NCBI Taxonomy" id="2812953"/>
    <lineage>
        <taxon>Bacteria</taxon>
        <taxon>Pseudomonadati</taxon>
        <taxon>Balneolota</taxon>
        <taxon>Balneolia</taxon>
        <taxon>Balneolales</taxon>
        <taxon>Cyclonatronaceae</taxon>
        <taxon>Natronogracilivirga</taxon>
    </lineage>
</organism>
<evidence type="ECO:0000256" key="2">
    <source>
        <dbReference type="ARBA" id="ARBA00022475"/>
    </source>
</evidence>
<feature type="transmembrane region" description="Helical" evidence="6">
    <location>
        <begin position="259"/>
        <end position="283"/>
    </location>
</feature>
<keyword evidence="3 6" id="KW-0812">Transmembrane</keyword>